<dbReference type="Gene3D" id="1.10.10.10">
    <property type="entry name" value="Winged helix-like DNA-binding domain superfamily/Winged helix DNA-binding domain"/>
    <property type="match status" value="1"/>
</dbReference>
<organism evidence="2 3">
    <name type="scientific">Brevibacterium pityocampae</name>
    <dbReference type="NCBI Taxonomy" id="506594"/>
    <lineage>
        <taxon>Bacteria</taxon>
        <taxon>Bacillati</taxon>
        <taxon>Actinomycetota</taxon>
        <taxon>Actinomycetes</taxon>
        <taxon>Micrococcales</taxon>
        <taxon>Brevibacteriaceae</taxon>
        <taxon>Brevibacterium</taxon>
    </lineage>
</organism>
<dbReference type="PANTHER" id="PTHR33164:SF99">
    <property type="entry name" value="MARR FAMILY REGULATORY PROTEIN"/>
    <property type="match status" value="1"/>
</dbReference>
<dbReference type="InterPro" id="IPR036388">
    <property type="entry name" value="WH-like_DNA-bd_sf"/>
</dbReference>
<comment type="caution">
    <text evidence="2">The sequence shown here is derived from an EMBL/GenBank/DDBJ whole genome shotgun (WGS) entry which is preliminary data.</text>
</comment>
<name>A0ABP8J6I2_9MICO</name>
<feature type="domain" description="HTH marR-type" evidence="1">
    <location>
        <begin position="22"/>
        <end position="158"/>
    </location>
</feature>
<dbReference type="EMBL" id="BAABGL010000003">
    <property type="protein sequence ID" value="GAA4385742.1"/>
    <property type="molecule type" value="Genomic_DNA"/>
</dbReference>
<dbReference type="Pfam" id="PF01047">
    <property type="entry name" value="MarR"/>
    <property type="match status" value="1"/>
</dbReference>
<dbReference type="InterPro" id="IPR036390">
    <property type="entry name" value="WH_DNA-bd_sf"/>
</dbReference>
<dbReference type="RefSeq" id="WP_265809117.1">
    <property type="nucleotide sequence ID" value="NZ_BAABGL010000003.1"/>
</dbReference>
<dbReference type="PANTHER" id="PTHR33164">
    <property type="entry name" value="TRANSCRIPTIONAL REGULATOR, MARR FAMILY"/>
    <property type="match status" value="1"/>
</dbReference>
<dbReference type="Proteomes" id="UP001500642">
    <property type="component" value="Unassembled WGS sequence"/>
</dbReference>
<dbReference type="PRINTS" id="PR00598">
    <property type="entry name" value="HTHMARR"/>
</dbReference>
<dbReference type="PROSITE" id="PS50995">
    <property type="entry name" value="HTH_MARR_2"/>
    <property type="match status" value="1"/>
</dbReference>
<gene>
    <name evidence="2" type="ORF">GCM10023167_07870</name>
</gene>
<sequence length="164" mass="18999">MSSEKRTRQDASGEPRWLDTTEQHAWRNLVEAFELLMRRLDQDLRANFPIGMHEYELLVRLSEQPEHTMRMAVLADEVGMSRSRLTHIVTRMEKRGLVSRCSIPEDGRGVNCTMTEDGHALLVEAAPIHAAGVREHLIDLLDEHEIETMRDTFRTVNAHMRTQR</sequence>
<evidence type="ECO:0000259" key="1">
    <source>
        <dbReference type="PROSITE" id="PS50995"/>
    </source>
</evidence>
<keyword evidence="3" id="KW-1185">Reference proteome</keyword>
<proteinExistence type="predicted"/>
<accession>A0ABP8J6I2</accession>
<reference evidence="3" key="1">
    <citation type="journal article" date="2019" name="Int. J. Syst. Evol. Microbiol.">
        <title>The Global Catalogue of Microorganisms (GCM) 10K type strain sequencing project: providing services to taxonomists for standard genome sequencing and annotation.</title>
        <authorList>
            <consortium name="The Broad Institute Genomics Platform"/>
            <consortium name="The Broad Institute Genome Sequencing Center for Infectious Disease"/>
            <person name="Wu L."/>
            <person name="Ma J."/>
        </authorList>
    </citation>
    <scope>NUCLEOTIDE SEQUENCE [LARGE SCALE GENOMIC DNA]</scope>
    <source>
        <strain evidence="3">JCM 17808</strain>
    </source>
</reference>
<dbReference type="InterPro" id="IPR039422">
    <property type="entry name" value="MarR/SlyA-like"/>
</dbReference>
<protein>
    <submittedName>
        <fullName evidence="2">MarR family transcriptional regulator</fullName>
    </submittedName>
</protein>
<evidence type="ECO:0000313" key="2">
    <source>
        <dbReference type="EMBL" id="GAA4385742.1"/>
    </source>
</evidence>
<dbReference type="InterPro" id="IPR000835">
    <property type="entry name" value="HTH_MarR-typ"/>
</dbReference>
<dbReference type="SMART" id="SM00347">
    <property type="entry name" value="HTH_MARR"/>
    <property type="match status" value="1"/>
</dbReference>
<dbReference type="SUPFAM" id="SSF46785">
    <property type="entry name" value="Winged helix' DNA-binding domain"/>
    <property type="match status" value="1"/>
</dbReference>
<evidence type="ECO:0000313" key="3">
    <source>
        <dbReference type="Proteomes" id="UP001500642"/>
    </source>
</evidence>